<dbReference type="AlphaFoldDB" id="A0A450S7T7"/>
<sequence>MTEHPLLFLKLPGHNYLLHIDKRTHIRFRIPHQPIQGPSWYSFPDRDSEIHLIAIPIQFIENNNNLSIIRFHPFRERTTRNNPPAIKPTTRVLRAIIIIVTTITRAMRTRATRIHRNTIDDHPHPAITTPGTRLTFSLLIQNSEPTLSKQGKNRISRRLKTKKPVPGIIPRHDIQARLPPNRADSRILRQLPQNFVLAIQSAKSWQSKQITGAETTANIEVNPTRKIRNPKGRWDISS</sequence>
<dbReference type="EMBL" id="CAADFD010000003">
    <property type="protein sequence ID" value="VFJ47939.1"/>
    <property type="molecule type" value="Genomic_DNA"/>
</dbReference>
<proteinExistence type="predicted"/>
<name>A0A450S7T7_9GAMM</name>
<organism evidence="1">
    <name type="scientific">Candidatus Kentrum sp. FW</name>
    <dbReference type="NCBI Taxonomy" id="2126338"/>
    <lineage>
        <taxon>Bacteria</taxon>
        <taxon>Pseudomonadati</taxon>
        <taxon>Pseudomonadota</taxon>
        <taxon>Gammaproteobacteria</taxon>
        <taxon>Candidatus Kentrum</taxon>
    </lineage>
</organism>
<reference evidence="1" key="1">
    <citation type="submission" date="2019-02" db="EMBL/GenBank/DDBJ databases">
        <authorList>
            <person name="Gruber-Vodicka R. H."/>
            <person name="Seah K. B. B."/>
        </authorList>
    </citation>
    <scope>NUCLEOTIDE SEQUENCE</scope>
    <source>
        <strain evidence="1">BECK_BZ106</strain>
    </source>
</reference>
<gene>
    <name evidence="1" type="ORF">BECKFW1821B_GA0114236_100355</name>
</gene>
<protein>
    <submittedName>
        <fullName evidence="1">Uncharacterized protein</fullName>
    </submittedName>
</protein>
<evidence type="ECO:0000313" key="1">
    <source>
        <dbReference type="EMBL" id="VFJ47939.1"/>
    </source>
</evidence>
<accession>A0A450S7T7</accession>